<keyword evidence="1" id="KW-0732">Signal</keyword>
<dbReference type="Proteomes" id="UP000515150">
    <property type="component" value="Chromosome 7"/>
</dbReference>
<reference evidence="4" key="1">
    <citation type="submission" date="2025-08" db="UniProtKB">
        <authorList>
            <consortium name="RefSeq"/>
        </authorList>
    </citation>
    <scope>IDENTIFICATION</scope>
</reference>
<dbReference type="PRINTS" id="PR01504">
    <property type="entry name" value="PNCREATITSAP"/>
</dbReference>
<dbReference type="InterPro" id="IPR016187">
    <property type="entry name" value="CTDL_fold"/>
</dbReference>
<evidence type="ECO:0000256" key="1">
    <source>
        <dbReference type="SAM" id="SignalP"/>
    </source>
</evidence>
<dbReference type="AlphaFoldDB" id="A0A6P7N0U2"/>
<dbReference type="PROSITE" id="PS50041">
    <property type="entry name" value="C_TYPE_LECTIN_2"/>
    <property type="match status" value="1"/>
</dbReference>
<dbReference type="PANTHER" id="PTHR22803">
    <property type="entry name" value="MANNOSE, PHOSPHOLIPASE, LECTIN RECEPTOR RELATED"/>
    <property type="match status" value="1"/>
</dbReference>
<dbReference type="KEGG" id="bspl:114859221"/>
<feature type="chain" id="PRO_5028055491" evidence="1">
    <location>
        <begin position="20"/>
        <end position="169"/>
    </location>
</feature>
<dbReference type="Gene3D" id="3.10.100.10">
    <property type="entry name" value="Mannose-Binding Protein A, subunit A"/>
    <property type="match status" value="1"/>
</dbReference>
<feature type="domain" description="C-type lectin" evidence="2">
    <location>
        <begin position="49"/>
        <end position="166"/>
    </location>
</feature>
<dbReference type="InterPro" id="IPR050111">
    <property type="entry name" value="C-type_lectin/snaclec_domain"/>
</dbReference>
<sequence>MATGLFYVVLLCLSTGLWADPHPQAKEEPAPPEEEDECCERCPPGWTQLGDRCYIFHFSPKEWTDAEVACIAIGGNLASVHNKEQLTFIQEMIKRSTGSYVQTWLGGYDAVKEGVWLWSDGSACSFKFWATQEPNNTAGAENCMAMGKSGSGNDLKCGSKNAYICGKRL</sequence>
<keyword evidence="3" id="KW-1185">Reference proteome</keyword>
<evidence type="ECO:0000259" key="2">
    <source>
        <dbReference type="PROSITE" id="PS50041"/>
    </source>
</evidence>
<evidence type="ECO:0000313" key="3">
    <source>
        <dbReference type="Proteomes" id="UP000515150"/>
    </source>
</evidence>
<dbReference type="SUPFAM" id="SSF56436">
    <property type="entry name" value="C-type lectin-like"/>
    <property type="match status" value="1"/>
</dbReference>
<dbReference type="InterPro" id="IPR001304">
    <property type="entry name" value="C-type_lectin-like"/>
</dbReference>
<dbReference type="RefSeq" id="XP_029013046.1">
    <property type="nucleotide sequence ID" value="XM_029157213.3"/>
</dbReference>
<feature type="signal peptide" evidence="1">
    <location>
        <begin position="1"/>
        <end position="19"/>
    </location>
</feature>
<dbReference type="Pfam" id="PF00059">
    <property type="entry name" value="Lectin_C"/>
    <property type="match status" value="1"/>
</dbReference>
<dbReference type="SMART" id="SM00034">
    <property type="entry name" value="CLECT"/>
    <property type="match status" value="1"/>
</dbReference>
<dbReference type="GeneID" id="114859221"/>
<dbReference type="CDD" id="cd00037">
    <property type="entry name" value="CLECT"/>
    <property type="match status" value="1"/>
</dbReference>
<dbReference type="InterPro" id="IPR016186">
    <property type="entry name" value="C-type_lectin-like/link_sf"/>
</dbReference>
<protein>
    <submittedName>
        <fullName evidence="4">Galactose-specific lectin nattectin-like</fullName>
    </submittedName>
</protein>
<proteinExistence type="predicted"/>
<accession>A0A6P7N0U2</accession>
<dbReference type="OrthoDB" id="441660at2759"/>
<organism evidence="3 4">
    <name type="scientific">Betta splendens</name>
    <name type="common">Siamese fighting fish</name>
    <dbReference type="NCBI Taxonomy" id="158456"/>
    <lineage>
        <taxon>Eukaryota</taxon>
        <taxon>Metazoa</taxon>
        <taxon>Chordata</taxon>
        <taxon>Craniata</taxon>
        <taxon>Vertebrata</taxon>
        <taxon>Euteleostomi</taxon>
        <taxon>Actinopterygii</taxon>
        <taxon>Neopterygii</taxon>
        <taxon>Teleostei</taxon>
        <taxon>Neoteleostei</taxon>
        <taxon>Acanthomorphata</taxon>
        <taxon>Anabantaria</taxon>
        <taxon>Anabantiformes</taxon>
        <taxon>Anabantoidei</taxon>
        <taxon>Osphronemidae</taxon>
        <taxon>Betta</taxon>
    </lineage>
</organism>
<gene>
    <name evidence="4" type="primary">LOC114859221</name>
</gene>
<evidence type="ECO:0000313" key="4">
    <source>
        <dbReference type="RefSeq" id="XP_029013046.1"/>
    </source>
</evidence>
<dbReference type="InParanoid" id="A0A6P7N0U2"/>
<name>A0A6P7N0U2_BETSP</name>